<feature type="region of interest" description="Disordered" evidence="1">
    <location>
        <begin position="352"/>
        <end position="411"/>
    </location>
</feature>
<dbReference type="AlphaFoldDB" id="A0A370C841"/>
<gene>
    <name evidence="2" type="ORF">M747DRAFT_233864</name>
</gene>
<evidence type="ECO:0000256" key="1">
    <source>
        <dbReference type="SAM" id="MobiDB-lite"/>
    </source>
</evidence>
<name>A0A370C841_ASPNG</name>
<evidence type="ECO:0000313" key="2">
    <source>
        <dbReference type="EMBL" id="RDH22113.1"/>
    </source>
</evidence>
<reference evidence="2 3" key="1">
    <citation type="submission" date="2018-07" db="EMBL/GenBank/DDBJ databases">
        <title>Section-level genome sequencing of Aspergillus section Nigri to investigate inter- and intra-species variation.</title>
        <authorList>
            <consortium name="DOE Joint Genome Institute"/>
            <person name="Vesth T.C."/>
            <person name="Nybo J.L."/>
            <person name="Theobald S."/>
            <person name="Frisvad J.C."/>
            <person name="Larsen T.O."/>
            <person name="Nielsen K.F."/>
            <person name="Hoof J.B."/>
            <person name="Brandl J."/>
            <person name="Salamov A."/>
            <person name="Riley R."/>
            <person name="Gladden J.M."/>
            <person name="Phatale P."/>
            <person name="Nielsen M.T."/>
            <person name="Lyhne E.K."/>
            <person name="Kogle M.E."/>
            <person name="Strasser K."/>
            <person name="McDonnell E."/>
            <person name="Barry K."/>
            <person name="Clum A."/>
            <person name="Chen C."/>
            <person name="Nolan M."/>
            <person name="Sandor L."/>
            <person name="Kuo A."/>
            <person name="Lipzen A."/>
            <person name="Hainaut M."/>
            <person name="Drula E."/>
            <person name="Tsang A."/>
            <person name="Magnuson J.K."/>
            <person name="Henrissat B."/>
            <person name="Wiebenga A."/>
            <person name="Simmons B.A."/>
            <person name="Makela M.R."/>
            <person name="De vries R.P."/>
            <person name="Grigoriev I.V."/>
            <person name="Mortensen U.H."/>
            <person name="Baker S.E."/>
            <person name="Andersen M.R."/>
        </authorList>
    </citation>
    <scope>NUCLEOTIDE SEQUENCE [LARGE SCALE GENOMIC DNA]</scope>
    <source>
        <strain evidence="2 3">ATCC 13496</strain>
    </source>
</reference>
<evidence type="ECO:0000313" key="3">
    <source>
        <dbReference type="Proteomes" id="UP000253845"/>
    </source>
</evidence>
<sequence length="432" mass="47372">MPPMRMFRSRGRSGVALHPLRSQRFHHCGGRGLPEPGYSHGMTNPGISFAAGDSLYFVRYLFRHPCGNIDWMSIQRGLSSALLRALLSFRAVGPPKSQAAFLNAESKQQDVITASLGPTKRQSLKSHPGVVAGIRDYDRHRSLVSGVHKPHDGEKGENSRIDRSIADGTKLWGQRSRTCLCSFEAVAGTGGVHLLQRTHGEPEAGTGGLWVESDNLHMTWGMNRASAVAEGKHQLHIHPNSIQPGAHPCPLRQPSDVRVWGIDSVGRIPRPERMVIRTPSRGWEGSSMVQFLLRPAIADSSSVKGALSTWGEPEARGETIAIWQGRAQGRERKNETFEQVVAIDCKLRSLGENRERGQSGGNGKLGTPGGRDAVLASDPSWSRSRCLPEDDSPTITTTNTSNAKWMPDSLPDCRKGLEMPVGMKWSRVTRRI</sequence>
<protein>
    <submittedName>
        <fullName evidence="2">Uncharacterized protein</fullName>
    </submittedName>
</protein>
<dbReference type="EMBL" id="KZ851908">
    <property type="protein sequence ID" value="RDH22113.1"/>
    <property type="molecule type" value="Genomic_DNA"/>
</dbReference>
<dbReference type="Proteomes" id="UP000253845">
    <property type="component" value="Unassembled WGS sequence"/>
</dbReference>
<organism evidence="2 3">
    <name type="scientific">Aspergillus niger ATCC 13496</name>
    <dbReference type="NCBI Taxonomy" id="1353008"/>
    <lineage>
        <taxon>Eukaryota</taxon>
        <taxon>Fungi</taxon>
        <taxon>Dikarya</taxon>
        <taxon>Ascomycota</taxon>
        <taxon>Pezizomycotina</taxon>
        <taxon>Eurotiomycetes</taxon>
        <taxon>Eurotiomycetidae</taxon>
        <taxon>Eurotiales</taxon>
        <taxon>Aspergillaceae</taxon>
        <taxon>Aspergillus</taxon>
        <taxon>Aspergillus subgen. Circumdati</taxon>
    </lineage>
</organism>
<feature type="compositionally biased region" description="Polar residues" evidence="1">
    <location>
        <begin position="393"/>
        <end position="403"/>
    </location>
</feature>
<accession>A0A370C841</accession>
<proteinExistence type="predicted"/>
<feature type="compositionally biased region" description="Gly residues" evidence="1">
    <location>
        <begin position="358"/>
        <end position="369"/>
    </location>
</feature>
<dbReference type="VEuPathDB" id="FungiDB:M747DRAFT_233864"/>